<sequence length="302" mass="33822">MAKALDPDVTTTTCRLNNGINMPSVGLGTYRVRSPEVIMKMVDEALSAGYRLFDTAAVYHNEGHLQKAFTTLLPKHGLDRDDIFITTKLSPADHGGPDAVKKAYNQSLHNLGIDYADLYLIHFPKAPKHTNDDKRNTDLRHLTWSGLVELYDNGLVNSIGVSNFTVDHLTQLMKANHRVIPTVNQVEWHPFYYQTELLEFCKKNDIVLQAYCSLGGTSMNSDELLKHPCVTKIARKLEVSNAQVLLGWALQQDIAIIPKSTTPEHIRQNIALNFTIPSEDMLILNDLGSQKIKYAWDPSGVV</sequence>
<dbReference type="PANTHER" id="PTHR43827:SF3">
    <property type="entry name" value="NADP-DEPENDENT OXIDOREDUCTASE DOMAIN-CONTAINING PROTEIN"/>
    <property type="match status" value="1"/>
</dbReference>
<dbReference type="GO" id="GO:0016616">
    <property type="term" value="F:oxidoreductase activity, acting on the CH-OH group of donors, NAD or NADP as acceptor"/>
    <property type="evidence" value="ECO:0007669"/>
    <property type="project" value="UniProtKB-ARBA"/>
</dbReference>
<feature type="binding site" evidence="5">
    <location>
        <position position="122"/>
    </location>
    <ligand>
        <name>substrate</name>
    </ligand>
</feature>
<dbReference type="FunFam" id="3.20.20.100:FF:000002">
    <property type="entry name" value="2,5-diketo-D-gluconic acid reductase A"/>
    <property type="match status" value="1"/>
</dbReference>
<dbReference type="PRINTS" id="PR00069">
    <property type="entry name" value="ALDKETRDTASE"/>
</dbReference>
<accession>A0A7E5VRM7</accession>
<evidence type="ECO:0000256" key="5">
    <source>
        <dbReference type="PIRSR" id="PIRSR000097-2"/>
    </source>
</evidence>
<proteinExistence type="inferred from homology"/>
<dbReference type="Pfam" id="PF00248">
    <property type="entry name" value="Aldo_ket_red"/>
    <property type="match status" value="1"/>
</dbReference>
<protein>
    <submittedName>
        <fullName evidence="9">Uncharacterized protein LOC113495977</fullName>
    </submittedName>
</protein>
<feature type="active site" description="Proton donor" evidence="4">
    <location>
        <position position="59"/>
    </location>
</feature>
<name>A0A7E5VRM7_TRINI</name>
<evidence type="ECO:0000256" key="1">
    <source>
        <dbReference type="ARBA" id="ARBA00007905"/>
    </source>
</evidence>
<evidence type="ECO:0000256" key="4">
    <source>
        <dbReference type="PIRSR" id="PIRSR000097-1"/>
    </source>
</evidence>
<feature type="domain" description="NADP-dependent oxidoreductase" evidence="7">
    <location>
        <begin position="26"/>
        <end position="284"/>
    </location>
</feature>
<feature type="site" description="Lowers pKa of active site Tyr" evidence="6">
    <location>
        <position position="88"/>
    </location>
</feature>
<dbReference type="GeneID" id="113495977"/>
<evidence type="ECO:0000313" key="9">
    <source>
        <dbReference type="RefSeq" id="XP_026730806.1"/>
    </source>
</evidence>
<dbReference type="Proteomes" id="UP000322000">
    <property type="component" value="Chromosome 7"/>
</dbReference>
<reference evidence="9" key="1">
    <citation type="submission" date="2025-08" db="UniProtKB">
        <authorList>
            <consortium name="RefSeq"/>
        </authorList>
    </citation>
    <scope>IDENTIFICATION</scope>
</reference>
<dbReference type="InterPro" id="IPR020471">
    <property type="entry name" value="AKR"/>
</dbReference>
<dbReference type="OrthoDB" id="416253at2759"/>
<keyword evidence="8" id="KW-1185">Reference proteome</keyword>
<dbReference type="Gene3D" id="3.20.20.100">
    <property type="entry name" value="NADP-dependent oxidoreductase domain"/>
    <property type="match status" value="1"/>
</dbReference>
<dbReference type="InParanoid" id="A0A7E5VRM7"/>
<keyword evidence="3" id="KW-0560">Oxidoreductase</keyword>
<dbReference type="RefSeq" id="XP_026730806.1">
    <property type="nucleotide sequence ID" value="XM_026875005.1"/>
</dbReference>
<keyword evidence="2" id="KW-0521">NADP</keyword>
<dbReference type="PIRSF" id="PIRSF000097">
    <property type="entry name" value="AKR"/>
    <property type="match status" value="1"/>
</dbReference>
<dbReference type="InterPro" id="IPR036812">
    <property type="entry name" value="NAD(P)_OxRdtase_dom_sf"/>
</dbReference>
<evidence type="ECO:0000256" key="3">
    <source>
        <dbReference type="ARBA" id="ARBA00023002"/>
    </source>
</evidence>
<dbReference type="InterPro" id="IPR023210">
    <property type="entry name" value="NADP_OxRdtase_dom"/>
</dbReference>
<evidence type="ECO:0000313" key="8">
    <source>
        <dbReference type="Proteomes" id="UP000322000"/>
    </source>
</evidence>
<evidence type="ECO:0000256" key="6">
    <source>
        <dbReference type="PIRSR" id="PIRSR000097-3"/>
    </source>
</evidence>
<dbReference type="AlphaFoldDB" id="A0A7E5VRM7"/>
<evidence type="ECO:0000259" key="7">
    <source>
        <dbReference type="Pfam" id="PF00248"/>
    </source>
</evidence>
<dbReference type="KEGG" id="tnl:113495977"/>
<organism evidence="8 9">
    <name type="scientific">Trichoplusia ni</name>
    <name type="common">Cabbage looper</name>
    <dbReference type="NCBI Taxonomy" id="7111"/>
    <lineage>
        <taxon>Eukaryota</taxon>
        <taxon>Metazoa</taxon>
        <taxon>Ecdysozoa</taxon>
        <taxon>Arthropoda</taxon>
        <taxon>Hexapoda</taxon>
        <taxon>Insecta</taxon>
        <taxon>Pterygota</taxon>
        <taxon>Neoptera</taxon>
        <taxon>Endopterygota</taxon>
        <taxon>Lepidoptera</taxon>
        <taxon>Glossata</taxon>
        <taxon>Ditrysia</taxon>
        <taxon>Noctuoidea</taxon>
        <taxon>Noctuidae</taxon>
        <taxon>Plusiinae</taxon>
        <taxon>Trichoplusia</taxon>
    </lineage>
</organism>
<comment type="similarity">
    <text evidence="1">Belongs to the aldo/keto reductase family.</text>
</comment>
<dbReference type="SUPFAM" id="SSF51430">
    <property type="entry name" value="NAD(P)-linked oxidoreductase"/>
    <property type="match status" value="1"/>
</dbReference>
<dbReference type="PANTHER" id="PTHR43827">
    <property type="entry name" value="2,5-DIKETO-D-GLUCONIC ACID REDUCTASE"/>
    <property type="match status" value="1"/>
</dbReference>
<gene>
    <name evidence="9" type="primary">LOC113495977</name>
</gene>
<evidence type="ECO:0000256" key="2">
    <source>
        <dbReference type="ARBA" id="ARBA00022857"/>
    </source>
</evidence>